<keyword evidence="8" id="KW-1185">Reference proteome</keyword>
<dbReference type="SUPFAM" id="SSF51445">
    <property type="entry name" value="(Trans)glycosidases"/>
    <property type="match status" value="1"/>
</dbReference>
<protein>
    <submittedName>
        <fullName evidence="7">Glycoside hydrolase family 1 protein</fullName>
    </submittedName>
</protein>
<evidence type="ECO:0000256" key="1">
    <source>
        <dbReference type="ARBA" id="ARBA00010838"/>
    </source>
</evidence>
<reference evidence="7 8" key="1">
    <citation type="submission" date="2022-03" db="EMBL/GenBank/DDBJ databases">
        <title>Novel taxa within the pig intestine.</title>
        <authorList>
            <person name="Wylensek D."/>
            <person name="Bishof K."/>
            <person name="Afrizal A."/>
            <person name="Clavel T."/>
        </authorList>
    </citation>
    <scope>NUCLEOTIDE SEQUENCE [LARGE SCALE GENOMIC DNA]</scope>
    <source>
        <strain evidence="7 8">CLA-KB-P133</strain>
    </source>
</reference>
<dbReference type="Proteomes" id="UP001286174">
    <property type="component" value="Unassembled WGS sequence"/>
</dbReference>
<dbReference type="InterPro" id="IPR001360">
    <property type="entry name" value="Glyco_hydro_1"/>
</dbReference>
<comment type="similarity">
    <text evidence="1 5">Belongs to the glycosyl hydrolase 1 family.</text>
</comment>
<dbReference type="RefSeq" id="WP_370595360.1">
    <property type="nucleotide sequence ID" value="NZ_JALBUR010000002.1"/>
</dbReference>
<dbReference type="PANTHER" id="PTHR10353">
    <property type="entry name" value="GLYCOSYL HYDROLASE"/>
    <property type="match status" value="1"/>
</dbReference>
<dbReference type="PRINTS" id="PR00131">
    <property type="entry name" value="GLHYDRLASE1"/>
</dbReference>
<dbReference type="PROSITE" id="PS00653">
    <property type="entry name" value="GLYCOSYL_HYDROL_F1_2"/>
    <property type="match status" value="1"/>
</dbReference>
<dbReference type="InterPro" id="IPR018120">
    <property type="entry name" value="Glyco_hydro_1_AS"/>
</dbReference>
<dbReference type="Pfam" id="PF00232">
    <property type="entry name" value="Glyco_hydro_1"/>
    <property type="match status" value="1"/>
</dbReference>
<evidence type="ECO:0000313" key="8">
    <source>
        <dbReference type="Proteomes" id="UP001286174"/>
    </source>
</evidence>
<evidence type="ECO:0000256" key="3">
    <source>
        <dbReference type="ARBA" id="ARBA00023295"/>
    </source>
</evidence>
<comment type="caution">
    <text evidence="7">The sequence shown here is derived from an EMBL/GenBank/DDBJ whole genome shotgun (WGS) entry which is preliminary data.</text>
</comment>
<dbReference type="GO" id="GO:0016052">
    <property type="term" value="P:carbohydrate catabolic process"/>
    <property type="evidence" value="ECO:0007669"/>
    <property type="project" value="TreeGrafter"/>
</dbReference>
<dbReference type="GO" id="GO:0008422">
    <property type="term" value="F:beta-glucosidase activity"/>
    <property type="evidence" value="ECO:0007669"/>
    <property type="project" value="TreeGrafter"/>
</dbReference>
<evidence type="ECO:0000256" key="5">
    <source>
        <dbReference type="RuleBase" id="RU003690"/>
    </source>
</evidence>
<keyword evidence="3 6" id="KW-0326">Glycosidase</keyword>
<dbReference type="PROSITE" id="PS00572">
    <property type="entry name" value="GLYCOSYL_HYDROL_F1_1"/>
    <property type="match status" value="1"/>
</dbReference>
<accession>A0AB35U1L9</accession>
<keyword evidence="2 6" id="KW-0378">Hydrolase</keyword>
<proteinExistence type="inferred from homology"/>
<evidence type="ECO:0000256" key="2">
    <source>
        <dbReference type="ARBA" id="ARBA00022801"/>
    </source>
</evidence>
<name>A0AB35U1L9_9FIRM</name>
<evidence type="ECO:0000256" key="6">
    <source>
        <dbReference type="RuleBase" id="RU004468"/>
    </source>
</evidence>
<dbReference type="GO" id="GO:0005829">
    <property type="term" value="C:cytosol"/>
    <property type="evidence" value="ECO:0007669"/>
    <property type="project" value="TreeGrafter"/>
</dbReference>
<dbReference type="EMBL" id="JALBUR010000002">
    <property type="protein sequence ID" value="MDX8418720.1"/>
    <property type="molecule type" value="Genomic_DNA"/>
</dbReference>
<dbReference type="FunFam" id="3.20.20.80:FF:000004">
    <property type="entry name" value="Beta-glucosidase 6-phospho-beta-glucosidase"/>
    <property type="match status" value="1"/>
</dbReference>
<dbReference type="AlphaFoldDB" id="A0AB35U1L9"/>
<dbReference type="Gene3D" id="3.20.20.80">
    <property type="entry name" value="Glycosidases"/>
    <property type="match status" value="1"/>
</dbReference>
<organism evidence="7 8">
    <name type="scientific">Grylomicrobium aquisgranensis</name>
    <dbReference type="NCBI Taxonomy" id="2926318"/>
    <lineage>
        <taxon>Bacteria</taxon>
        <taxon>Bacillati</taxon>
        <taxon>Bacillota</taxon>
        <taxon>Erysipelotrichia</taxon>
        <taxon>Erysipelotrichales</taxon>
        <taxon>Erysipelotrichaceae</taxon>
        <taxon>Grylomicrobium</taxon>
    </lineage>
</organism>
<evidence type="ECO:0000256" key="4">
    <source>
        <dbReference type="PROSITE-ProRule" id="PRU10055"/>
    </source>
</evidence>
<sequence length="470" mass="53502">MAAEKTIRHNMAQNFVFPSDFLWGASTSAFQIEGGYDQGGRGPATTDRERPHIASARTASDHYHHWQEDIGLMAEMGLKAYRMSFSWSRIMPAADMKINEQGLAFYDGIINALLAAGIEPIVTLYHFECPQVLVDAFGGWKSRRMIDAYIRYAAACFRHFSGRIRYWVTINEQLIAAAAPDLTGDSETDPVRRLKNMYQMSWHMSLAEHQAVSLLRKIDPAAKVGPVCAMQVVYPWSSQPQDVMAAQNGEEMMEFRLLDLSVRGDCSPYVSNWLHQHAFMPETREEDQEILHSSVPDFIGVNYYFSVCAKAGDGHLHFNMPPFWVSDSYEIAANPHLLKTEWMNMGIDPDGLYVGMRKICDRYHLPVIVTENGFASSDRPDPDGHIHDQERIDYLQAHVSRIGTLLAQGYTVFGYCPWSFIDALSSHQGFSKRYGFVYVRRNEEDMLDCARIRKDSFAWYQNLIRTGSLS</sequence>
<dbReference type="InterPro" id="IPR033132">
    <property type="entry name" value="GH_1_N_CS"/>
</dbReference>
<dbReference type="PANTHER" id="PTHR10353:SF122">
    <property type="entry name" value="6-PHOSPHO-BETA-GLUCOSIDASE ASCB-RELATED"/>
    <property type="match status" value="1"/>
</dbReference>
<evidence type="ECO:0000313" key="7">
    <source>
        <dbReference type="EMBL" id="MDX8418720.1"/>
    </source>
</evidence>
<gene>
    <name evidence="7" type="ORF">MOZ60_01275</name>
</gene>
<dbReference type="InterPro" id="IPR017853">
    <property type="entry name" value="GH"/>
</dbReference>
<feature type="active site" description="Nucleophile" evidence="4">
    <location>
        <position position="371"/>
    </location>
</feature>